<reference evidence="1" key="1">
    <citation type="submission" date="2018-05" db="EMBL/GenBank/DDBJ databases">
        <authorList>
            <person name="Lanie J.A."/>
            <person name="Ng W.-L."/>
            <person name="Kazmierczak K.M."/>
            <person name="Andrzejewski T.M."/>
            <person name="Davidsen T.M."/>
            <person name="Wayne K.J."/>
            <person name="Tettelin H."/>
            <person name="Glass J.I."/>
            <person name="Rusch D."/>
            <person name="Podicherti R."/>
            <person name="Tsui H.-C.T."/>
            <person name="Winkler M.E."/>
        </authorList>
    </citation>
    <scope>NUCLEOTIDE SEQUENCE</scope>
</reference>
<gene>
    <name evidence="1" type="ORF">METZ01_LOCUS340002</name>
</gene>
<dbReference type="CDD" id="cd02980">
    <property type="entry name" value="TRX_Fd_family"/>
    <property type="match status" value="1"/>
</dbReference>
<dbReference type="AlphaFoldDB" id="A0A382QQE3"/>
<dbReference type="EMBL" id="UINC01115833">
    <property type="protein sequence ID" value="SVC87148.1"/>
    <property type="molecule type" value="Genomic_DNA"/>
</dbReference>
<evidence type="ECO:0008006" key="2">
    <source>
        <dbReference type="Google" id="ProtNLM"/>
    </source>
</evidence>
<name>A0A382QQE3_9ZZZZ</name>
<proteinExistence type="predicted"/>
<evidence type="ECO:0000313" key="1">
    <source>
        <dbReference type="EMBL" id="SVC87148.1"/>
    </source>
</evidence>
<dbReference type="Gene3D" id="3.40.30.10">
    <property type="entry name" value="Glutaredoxin"/>
    <property type="match status" value="1"/>
</dbReference>
<dbReference type="SUPFAM" id="SSF52833">
    <property type="entry name" value="Thioredoxin-like"/>
    <property type="match status" value="1"/>
</dbReference>
<dbReference type="InterPro" id="IPR036249">
    <property type="entry name" value="Thioredoxin-like_sf"/>
</dbReference>
<accession>A0A382QQE3</accession>
<feature type="non-terminal residue" evidence="1">
    <location>
        <position position="144"/>
    </location>
</feature>
<organism evidence="1">
    <name type="scientific">marine metagenome</name>
    <dbReference type="NCBI Taxonomy" id="408172"/>
    <lineage>
        <taxon>unclassified sequences</taxon>
        <taxon>metagenomes</taxon>
        <taxon>ecological metagenomes</taxon>
    </lineage>
</organism>
<sequence>MKYEEITSQATAEWANMTSGRVPLVRIGTAMCGHAAGAFRVLKALQKYLDSKGLKANIQEVGCLGLCYAEPLLDIKKPGKSRLFFNNVTPEEIEYIVDEYLINEGYPKEKVFGYIGEEGSVNGEDSLESMPGLKLQNRIALRNA</sequence>
<protein>
    <recommendedName>
        <fullName evidence="2">NADH-ubiquinone oxidoreductase 51kDa subunit FMN-binding domain-containing protein</fullName>
    </recommendedName>
</protein>